<protein>
    <recommendedName>
        <fullName evidence="1">YvlB/LiaX N-terminal domain-containing protein</fullName>
    </recommendedName>
</protein>
<dbReference type="OrthoDB" id="9808584at2"/>
<name>A0A1V4IS02_9CLOT</name>
<gene>
    <name evidence="2" type="ORF">CLORY_18350</name>
</gene>
<dbReference type="AlphaFoldDB" id="A0A1V4IS02"/>
<accession>A0A1V4IS02</accession>
<dbReference type="RefSeq" id="WP_079423536.1">
    <property type="nucleotide sequence ID" value="NZ_MZGV01000016.1"/>
</dbReference>
<dbReference type="InterPro" id="IPR053959">
    <property type="entry name" value="YvlB/LiaX_N"/>
</dbReference>
<sequence>MQEEIMKILKMVEEGKISSEKASELIEALNSKRLPETPLFNQHVNEDRVLRIKVITAEKGETVNLQFPIKFVSGMLKMFGKIPMDVHDVGDVDMKIIQDAIESGTVGKIVEIKSSKGDIVEISIE</sequence>
<evidence type="ECO:0000313" key="2">
    <source>
        <dbReference type="EMBL" id="OPJ62227.1"/>
    </source>
</evidence>
<dbReference type="Pfam" id="PF22746">
    <property type="entry name" value="SHOCT-like_DUF2089-C"/>
    <property type="match status" value="1"/>
</dbReference>
<organism evidence="2 3">
    <name type="scientific">Clostridium oryzae</name>
    <dbReference type="NCBI Taxonomy" id="1450648"/>
    <lineage>
        <taxon>Bacteria</taxon>
        <taxon>Bacillati</taxon>
        <taxon>Bacillota</taxon>
        <taxon>Clostridia</taxon>
        <taxon>Eubacteriales</taxon>
        <taxon>Clostridiaceae</taxon>
        <taxon>Clostridium</taxon>
    </lineage>
</organism>
<proteinExistence type="predicted"/>
<reference evidence="2 3" key="1">
    <citation type="submission" date="2017-03" db="EMBL/GenBank/DDBJ databases">
        <title>Genome sequence of Clostridium oryzae DSM 28571.</title>
        <authorList>
            <person name="Poehlein A."/>
            <person name="Daniel R."/>
        </authorList>
    </citation>
    <scope>NUCLEOTIDE SEQUENCE [LARGE SCALE GENOMIC DNA]</scope>
    <source>
        <strain evidence="2 3">DSM 28571</strain>
    </source>
</reference>
<keyword evidence="3" id="KW-1185">Reference proteome</keyword>
<comment type="caution">
    <text evidence="2">The sequence shown here is derived from an EMBL/GenBank/DDBJ whole genome shotgun (WGS) entry which is preliminary data.</text>
</comment>
<dbReference type="STRING" id="1450648.CLORY_18350"/>
<dbReference type="Proteomes" id="UP000190080">
    <property type="component" value="Unassembled WGS sequence"/>
</dbReference>
<dbReference type="EMBL" id="MZGV01000016">
    <property type="protein sequence ID" value="OPJ62227.1"/>
    <property type="molecule type" value="Genomic_DNA"/>
</dbReference>
<feature type="domain" description="YvlB/LiaX N-terminal" evidence="1">
    <location>
        <begin position="3"/>
        <end position="32"/>
    </location>
</feature>
<evidence type="ECO:0000313" key="3">
    <source>
        <dbReference type="Proteomes" id="UP000190080"/>
    </source>
</evidence>
<evidence type="ECO:0000259" key="1">
    <source>
        <dbReference type="Pfam" id="PF22746"/>
    </source>
</evidence>